<organism evidence="1 4">
    <name type="scientific">Agathobacter rectalis</name>
    <dbReference type="NCBI Taxonomy" id="39491"/>
    <lineage>
        <taxon>Bacteria</taxon>
        <taxon>Bacillati</taxon>
        <taxon>Bacillota</taxon>
        <taxon>Clostridia</taxon>
        <taxon>Lachnospirales</taxon>
        <taxon>Lachnospiraceae</taxon>
        <taxon>Agathobacter</taxon>
    </lineage>
</organism>
<dbReference type="Proteomes" id="UP000284835">
    <property type="component" value="Unassembled WGS sequence"/>
</dbReference>
<evidence type="ECO:0000313" key="3">
    <source>
        <dbReference type="Proteomes" id="UP000284835"/>
    </source>
</evidence>
<protein>
    <submittedName>
        <fullName evidence="1">Uncharacterized protein</fullName>
    </submittedName>
</protein>
<evidence type="ECO:0000313" key="1">
    <source>
        <dbReference type="EMBL" id="RGW39591.1"/>
    </source>
</evidence>
<dbReference type="Pfam" id="PF16677">
    <property type="entry name" value="GP3_package"/>
    <property type="match status" value="1"/>
</dbReference>
<proteinExistence type="predicted"/>
<dbReference type="RefSeq" id="WP_118083522.1">
    <property type="nucleotide sequence ID" value="NZ_JADNCL010000005.1"/>
</dbReference>
<evidence type="ECO:0000313" key="2">
    <source>
        <dbReference type="EMBL" id="RHD96899.1"/>
    </source>
</evidence>
<gene>
    <name evidence="2" type="ORF">DW775_03205</name>
    <name evidence="1" type="ORF">DWV78_08915</name>
</gene>
<evidence type="ECO:0000313" key="4">
    <source>
        <dbReference type="Proteomes" id="UP000286581"/>
    </source>
</evidence>
<dbReference type="AlphaFoldDB" id="A0A413BFT0"/>
<dbReference type="Proteomes" id="UP000286581">
    <property type="component" value="Unassembled WGS sequence"/>
</dbReference>
<dbReference type="EMBL" id="QSJS01000003">
    <property type="protein sequence ID" value="RHD96899.1"/>
    <property type="molecule type" value="Genomic_DNA"/>
</dbReference>
<sequence>MARANNFPQAGLEKIDPKTVQAITMSLVDLYNKGKPKTDNEVRQRVNEYFEYCQASSLRPGVETLRTALHVSRSTLYEWSQGRNCSSERAEIIQGAKSIIDSFLEQAMLSGKVNPATGIFYCKNWLGYHDSISLEESLPMTSTQEALRAEDLPKLGAEE</sequence>
<name>A0A413BFT0_9FIRM</name>
<reference evidence="3 4" key="1">
    <citation type="submission" date="2018-08" db="EMBL/GenBank/DDBJ databases">
        <title>A genome reference for cultivated species of the human gut microbiota.</title>
        <authorList>
            <person name="Zou Y."/>
            <person name="Xue W."/>
            <person name="Luo G."/>
        </authorList>
    </citation>
    <scope>NUCLEOTIDE SEQUENCE [LARGE SCALE GENOMIC DNA]</scope>
    <source>
        <strain evidence="1 4">AF12-8</strain>
        <strain evidence="2 3">AM30-13AC</strain>
    </source>
</reference>
<accession>A0A413BFT0</accession>
<dbReference type="InterPro" id="IPR032066">
    <property type="entry name" value="GP3_package"/>
</dbReference>
<comment type="caution">
    <text evidence="1">The sequence shown here is derived from an EMBL/GenBank/DDBJ whole genome shotgun (WGS) entry which is preliminary data.</text>
</comment>
<dbReference type="EMBL" id="QSAE01000025">
    <property type="protein sequence ID" value="RGW39591.1"/>
    <property type="molecule type" value="Genomic_DNA"/>
</dbReference>